<dbReference type="PANTHER" id="PTHR32552">
    <property type="entry name" value="FERRICHROME IRON RECEPTOR-RELATED"/>
    <property type="match status" value="1"/>
</dbReference>
<evidence type="ECO:0000256" key="11">
    <source>
        <dbReference type="PROSITE-ProRule" id="PRU01360"/>
    </source>
</evidence>
<protein>
    <submittedName>
        <fullName evidence="15">TonB-dependent receptor</fullName>
    </submittedName>
</protein>
<comment type="caution">
    <text evidence="15">The sequence shown here is derived from an EMBL/GenBank/DDBJ whole genome shotgun (WGS) entry which is preliminary data.</text>
</comment>
<dbReference type="InterPro" id="IPR011662">
    <property type="entry name" value="Secretin/TonB_short_N"/>
</dbReference>
<dbReference type="InterPro" id="IPR036942">
    <property type="entry name" value="Beta-barrel_TonB_sf"/>
</dbReference>
<evidence type="ECO:0000256" key="7">
    <source>
        <dbReference type="ARBA" id="ARBA00023065"/>
    </source>
</evidence>
<keyword evidence="9 11" id="KW-0472">Membrane</keyword>
<evidence type="ECO:0000256" key="2">
    <source>
        <dbReference type="ARBA" id="ARBA00022448"/>
    </source>
</evidence>
<organism evidence="15 16">
    <name type="scientific">Sphingomonas gei</name>
    <dbReference type="NCBI Taxonomy" id="1395960"/>
    <lineage>
        <taxon>Bacteria</taxon>
        <taxon>Pseudomonadati</taxon>
        <taxon>Pseudomonadota</taxon>
        <taxon>Alphaproteobacteria</taxon>
        <taxon>Sphingomonadales</taxon>
        <taxon>Sphingomonadaceae</taxon>
        <taxon>Sphingomonas</taxon>
    </lineage>
</organism>
<dbReference type="Gene3D" id="3.55.50.30">
    <property type="match status" value="1"/>
</dbReference>
<dbReference type="OrthoDB" id="9760333at2"/>
<evidence type="ECO:0000256" key="6">
    <source>
        <dbReference type="ARBA" id="ARBA00023004"/>
    </source>
</evidence>
<reference evidence="15 16" key="1">
    <citation type="submission" date="2019-04" db="EMBL/GenBank/DDBJ databases">
        <title>Sphingomonas psychrotolerans sp. nov., isolated from soil in the Tianshan Mountains, Xinjiang, China.</title>
        <authorList>
            <person name="Luo Y."/>
            <person name="Sheng H."/>
        </authorList>
    </citation>
    <scope>NUCLEOTIDE SEQUENCE [LARGE SCALE GENOMIC DNA]</scope>
    <source>
        <strain evidence="15 16">ZFGT-11</strain>
    </source>
</reference>
<evidence type="ECO:0000256" key="9">
    <source>
        <dbReference type="ARBA" id="ARBA00023136"/>
    </source>
</evidence>
<keyword evidence="16" id="KW-1185">Reference proteome</keyword>
<dbReference type="GO" id="GO:0009279">
    <property type="term" value="C:cell outer membrane"/>
    <property type="evidence" value="ECO:0007669"/>
    <property type="project" value="UniProtKB-SubCell"/>
</dbReference>
<feature type="signal peptide" evidence="13">
    <location>
        <begin position="1"/>
        <end position="25"/>
    </location>
</feature>
<proteinExistence type="inferred from homology"/>
<evidence type="ECO:0000256" key="5">
    <source>
        <dbReference type="ARBA" id="ARBA00022692"/>
    </source>
</evidence>
<keyword evidence="10 11" id="KW-0998">Cell outer membrane</keyword>
<keyword evidence="5 11" id="KW-0812">Transmembrane</keyword>
<dbReference type="AlphaFoldDB" id="A0A4S1XI66"/>
<gene>
    <name evidence="15" type="ORF">E5A73_01090</name>
</gene>
<keyword evidence="15" id="KW-0675">Receptor</keyword>
<dbReference type="RefSeq" id="WP_135961955.1">
    <property type="nucleotide sequence ID" value="NZ_SRXT01000001.1"/>
</dbReference>
<keyword evidence="7" id="KW-0406">Ion transport</keyword>
<evidence type="ECO:0000259" key="14">
    <source>
        <dbReference type="SMART" id="SM00965"/>
    </source>
</evidence>
<name>A0A4S1XI66_9SPHN</name>
<feature type="chain" id="PRO_5020692015" evidence="13">
    <location>
        <begin position="26"/>
        <end position="785"/>
    </location>
</feature>
<keyword evidence="13" id="KW-0732">Signal</keyword>
<dbReference type="Pfam" id="PF07715">
    <property type="entry name" value="Plug"/>
    <property type="match status" value="1"/>
</dbReference>
<evidence type="ECO:0000256" key="8">
    <source>
        <dbReference type="ARBA" id="ARBA00023077"/>
    </source>
</evidence>
<comment type="similarity">
    <text evidence="11 12">Belongs to the TonB-dependent receptor family.</text>
</comment>
<dbReference type="PANTHER" id="PTHR32552:SF81">
    <property type="entry name" value="TONB-DEPENDENT OUTER MEMBRANE RECEPTOR"/>
    <property type="match status" value="1"/>
</dbReference>
<dbReference type="InterPro" id="IPR012910">
    <property type="entry name" value="Plug_dom"/>
</dbReference>
<evidence type="ECO:0000256" key="1">
    <source>
        <dbReference type="ARBA" id="ARBA00004571"/>
    </source>
</evidence>
<evidence type="ECO:0000256" key="4">
    <source>
        <dbReference type="ARBA" id="ARBA00022496"/>
    </source>
</evidence>
<keyword evidence="4" id="KW-0410">Iron transport</keyword>
<dbReference type="GO" id="GO:0006826">
    <property type="term" value="P:iron ion transport"/>
    <property type="evidence" value="ECO:0007669"/>
    <property type="project" value="UniProtKB-KW"/>
</dbReference>
<evidence type="ECO:0000313" key="15">
    <source>
        <dbReference type="EMBL" id="TGX55755.1"/>
    </source>
</evidence>
<comment type="subcellular location">
    <subcellularLocation>
        <location evidence="1 11">Cell outer membrane</location>
        <topology evidence="1 11">Multi-pass membrane protein</topology>
    </subcellularLocation>
</comment>
<evidence type="ECO:0000256" key="10">
    <source>
        <dbReference type="ARBA" id="ARBA00023237"/>
    </source>
</evidence>
<dbReference type="EMBL" id="SRXT01000001">
    <property type="protein sequence ID" value="TGX55755.1"/>
    <property type="molecule type" value="Genomic_DNA"/>
</dbReference>
<evidence type="ECO:0000256" key="12">
    <source>
        <dbReference type="RuleBase" id="RU003357"/>
    </source>
</evidence>
<dbReference type="InterPro" id="IPR000531">
    <property type="entry name" value="Beta-barrel_TonB"/>
</dbReference>
<accession>A0A4S1XI66</accession>
<dbReference type="PROSITE" id="PS52016">
    <property type="entry name" value="TONB_DEPENDENT_REC_3"/>
    <property type="match status" value="1"/>
</dbReference>
<evidence type="ECO:0000313" key="16">
    <source>
        <dbReference type="Proteomes" id="UP000306147"/>
    </source>
</evidence>
<dbReference type="SUPFAM" id="SSF56935">
    <property type="entry name" value="Porins"/>
    <property type="match status" value="1"/>
</dbReference>
<evidence type="ECO:0000256" key="3">
    <source>
        <dbReference type="ARBA" id="ARBA00022452"/>
    </source>
</evidence>
<keyword evidence="2 11" id="KW-0813">Transport</keyword>
<keyword evidence="3 11" id="KW-1134">Transmembrane beta strand</keyword>
<evidence type="ECO:0000256" key="13">
    <source>
        <dbReference type="SAM" id="SignalP"/>
    </source>
</evidence>
<dbReference type="Pfam" id="PF00593">
    <property type="entry name" value="TonB_dep_Rec_b-barrel"/>
    <property type="match status" value="1"/>
</dbReference>
<sequence length="785" mass="83482">MRGNKRAAAVVAIVLGLGAASTARAETFNIAPGQLGEVAAAIGAQAGITVAVTDPELARRLSPGVRGTFSARAALERALRGTGAEAVFYDKATVRIVKARAKPRLVSQKPAAVATSAPPAVPEEIIVTASKQNILLDNYPGSAKIVDFEPAWLSRHGPRGTAALTETLPTLSSTNLGRGRNKLYVRGISDSSFNGPTQATVGQYLGDARLNYNAPDPDLNLYDLKRVEVLAGPQGTLYGAGSLGGVVRLVPNAPDSAETYATASTGVSATRFGGVGGDAAAMLNLPLAKGRMALRLVVYATREPGYIDDPSRNLHDINDSLSFGQRLMFRMDDLAGWTIDAGVVAQNITTDDGQYILRGDPPLERSNALAQPFRNDYRLLYVTARRPVFGSSELVSTTSLVSHDLKTVFDATGSDGTTSPRRFEEKNNIALLSNETRLSGGDRRTPWVAGMSGIYSISRLSRFLGSPDNPGQIAGVRNRQVELSLFGQASYPIASSLVATGGGRLTVSDGAGKLLDDAPGGKEESSHARARFAGSAALDWHLSPSLSTFLHYQQGFRPGGFAVASGSTTESQEFEADDLSQVELGVRWRDKARDRLSVRAAIFAVDWNHVQADLVDSSGLPITANIGSGRIYGLDGEITWRASPFWTLTTAAFLNYSNLVATDPAAANDAITLPNIPRDGVRIGSQWRFELGRDVILTGEASAHYVGESHLGASPPLDVMQGRYIVSAIGARIDFARFGISLDVSNLGDARANTFAFGNPFGLSRQNQITPLRPRTVRLGVDARF</sequence>
<feature type="domain" description="Secretin/TonB short N-terminal" evidence="14">
    <location>
        <begin position="48"/>
        <end position="99"/>
    </location>
</feature>
<dbReference type="Gene3D" id="2.40.170.20">
    <property type="entry name" value="TonB-dependent receptor, beta-barrel domain"/>
    <property type="match status" value="1"/>
</dbReference>
<dbReference type="SMART" id="SM00965">
    <property type="entry name" value="STN"/>
    <property type="match status" value="1"/>
</dbReference>
<dbReference type="Proteomes" id="UP000306147">
    <property type="component" value="Unassembled WGS sequence"/>
</dbReference>
<keyword evidence="8 12" id="KW-0798">TonB box</keyword>
<dbReference type="InterPro" id="IPR039426">
    <property type="entry name" value="TonB-dep_rcpt-like"/>
</dbReference>
<keyword evidence="6" id="KW-0408">Iron</keyword>